<dbReference type="SUPFAM" id="SSF50118">
    <property type="entry name" value="Cell growth inhibitor/plasmid maintenance toxic component"/>
    <property type="match status" value="1"/>
</dbReference>
<organism evidence="3 4">
    <name type="scientific">Metabacillus sediminis</name>
    <dbReference type="NCBI Taxonomy" id="3117746"/>
    <lineage>
        <taxon>Bacteria</taxon>
        <taxon>Bacillati</taxon>
        <taxon>Bacillota</taxon>
        <taxon>Bacilli</taxon>
        <taxon>Bacillales</taxon>
        <taxon>Bacillaceae</taxon>
        <taxon>Metabacillus</taxon>
    </lineage>
</organism>
<dbReference type="InterPro" id="IPR003477">
    <property type="entry name" value="PemK-like"/>
</dbReference>
<evidence type="ECO:0000256" key="2">
    <source>
        <dbReference type="ARBA" id="ARBA00022649"/>
    </source>
</evidence>
<protein>
    <submittedName>
        <fullName evidence="3">Type II toxin-antitoxin system PemK/MazF family toxin</fullName>
    </submittedName>
</protein>
<dbReference type="Pfam" id="PF02452">
    <property type="entry name" value="PemK_toxin"/>
    <property type="match status" value="1"/>
</dbReference>
<evidence type="ECO:0000256" key="1">
    <source>
        <dbReference type="ARBA" id="ARBA00007521"/>
    </source>
</evidence>
<name>A0ABZ2NG58_9BACI</name>
<dbReference type="RefSeq" id="WP_338778786.1">
    <property type="nucleotide sequence ID" value="NZ_CP147407.1"/>
</dbReference>
<keyword evidence="2" id="KW-1277">Toxin-antitoxin system</keyword>
<dbReference type="Proteomes" id="UP001377337">
    <property type="component" value="Chromosome"/>
</dbReference>
<reference evidence="3 4" key="1">
    <citation type="submission" date="2024-02" db="EMBL/GenBank/DDBJ databases">
        <title>Seven novel Bacillus-like species.</title>
        <authorList>
            <person name="Liu G."/>
        </authorList>
    </citation>
    <scope>NUCLEOTIDE SEQUENCE [LARGE SCALE GENOMIC DNA]</scope>
    <source>
        <strain evidence="3 4">FJAT-52054</strain>
    </source>
</reference>
<keyword evidence="4" id="KW-1185">Reference proteome</keyword>
<gene>
    <name evidence="3" type="ORF">WCV65_19355</name>
</gene>
<evidence type="ECO:0000313" key="4">
    <source>
        <dbReference type="Proteomes" id="UP001377337"/>
    </source>
</evidence>
<comment type="similarity">
    <text evidence="1">Belongs to the PemK/MazF family.</text>
</comment>
<evidence type="ECO:0000313" key="3">
    <source>
        <dbReference type="EMBL" id="WXB96666.1"/>
    </source>
</evidence>
<dbReference type="EMBL" id="CP147407">
    <property type="protein sequence ID" value="WXB96666.1"/>
    <property type="molecule type" value="Genomic_DNA"/>
</dbReference>
<accession>A0ABZ2NG58</accession>
<sequence length="109" mass="12222">MQIGDIYYISFPFDPPAQGGKFRPALILGFRDNKALAVAVKITKSSPNQNFPHRVPITYWQNAGLKYMSYAQINNPTSLSMTSKPVYVGTMHPVDLNKVLTAFSKFHSK</sequence>
<proteinExistence type="inferred from homology"/>
<dbReference type="Gene3D" id="2.30.30.110">
    <property type="match status" value="1"/>
</dbReference>
<dbReference type="InterPro" id="IPR011067">
    <property type="entry name" value="Plasmid_toxin/cell-grow_inhib"/>
</dbReference>